<dbReference type="PANTHER" id="PTHR27008:SF596">
    <property type="entry name" value="OS02G0215500 PROTEIN"/>
    <property type="match status" value="1"/>
</dbReference>
<accession>A0AAP0ATY2</accession>
<dbReference type="GO" id="GO:0005524">
    <property type="term" value="F:ATP binding"/>
    <property type="evidence" value="ECO:0007669"/>
    <property type="project" value="UniProtKB-UniRule"/>
</dbReference>
<name>A0AAP0ATY2_9ASPA</name>
<dbReference type="InterPro" id="IPR000719">
    <property type="entry name" value="Prot_kinase_dom"/>
</dbReference>
<keyword evidence="15 30" id="KW-0418">Kinase</keyword>
<dbReference type="FunFam" id="3.80.10.10:FF:000383">
    <property type="entry name" value="Leucine-rich repeat receptor protein kinase EMS1"/>
    <property type="match status" value="2"/>
</dbReference>
<evidence type="ECO:0000256" key="23">
    <source>
        <dbReference type="ARBA" id="ARBA00054320"/>
    </source>
</evidence>
<dbReference type="InterPro" id="IPR011009">
    <property type="entry name" value="Kinase-like_dom_sf"/>
</dbReference>
<proteinExistence type="inferred from homology"/>
<dbReference type="Gene3D" id="1.10.510.10">
    <property type="entry name" value="Transferase(Phosphotransferase) domain 1"/>
    <property type="match status" value="1"/>
</dbReference>
<dbReference type="EC" id="2.7.11.1" evidence="5"/>
<dbReference type="InterPro" id="IPR013210">
    <property type="entry name" value="LRR_N_plant-typ"/>
</dbReference>
<evidence type="ECO:0000313" key="31">
    <source>
        <dbReference type="Proteomes" id="UP001418222"/>
    </source>
</evidence>
<dbReference type="FunFam" id="3.80.10.10:FF:000288">
    <property type="entry name" value="LRR receptor-like serine/threonine-protein kinase EFR"/>
    <property type="match status" value="1"/>
</dbReference>
<evidence type="ECO:0000256" key="22">
    <source>
        <dbReference type="ARBA" id="ARBA00048679"/>
    </source>
</evidence>
<dbReference type="InterPro" id="IPR003591">
    <property type="entry name" value="Leu-rich_rpt_typical-subtyp"/>
</dbReference>
<dbReference type="Pfam" id="PF00069">
    <property type="entry name" value="Pkinase"/>
    <property type="match status" value="1"/>
</dbReference>
<dbReference type="GO" id="GO:0005789">
    <property type="term" value="C:endoplasmic reticulum membrane"/>
    <property type="evidence" value="ECO:0007669"/>
    <property type="project" value="UniProtKB-SubCell"/>
</dbReference>
<dbReference type="SMART" id="SM00369">
    <property type="entry name" value="LRR_TYP"/>
    <property type="match status" value="9"/>
</dbReference>
<dbReference type="AlphaFoldDB" id="A0AAP0ATY2"/>
<dbReference type="FunFam" id="1.10.510.10:FF:000358">
    <property type="entry name" value="Putative leucine-rich repeat receptor-like serine/threonine-protein kinase"/>
    <property type="match status" value="1"/>
</dbReference>
<evidence type="ECO:0000256" key="21">
    <source>
        <dbReference type="ARBA" id="ARBA00047899"/>
    </source>
</evidence>
<comment type="function">
    <text evidence="23">Receptor kinase that detects X.oryzae pv. oryzae protein Ax21 to promote innate immunity. Following X.oryzae pv. oryzae protein Ax21 detection, undergoes cleavage, releasing the processed protein kinase Xa21 chain.</text>
</comment>
<evidence type="ECO:0000256" key="17">
    <source>
        <dbReference type="ARBA" id="ARBA00022989"/>
    </source>
</evidence>
<keyword evidence="20" id="KW-0325">Glycoprotein</keyword>
<dbReference type="SMART" id="SM00220">
    <property type="entry name" value="S_TKc"/>
    <property type="match status" value="1"/>
</dbReference>
<dbReference type="SMART" id="SM00365">
    <property type="entry name" value="LRR_SD22"/>
    <property type="match status" value="6"/>
</dbReference>
<dbReference type="SUPFAM" id="SSF52058">
    <property type="entry name" value="L domain-like"/>
    <property type="match status" value="1"/>
</dbReference>
<dbReference type="SUPFAM" id="SSF56112">
    <property type="entry name" value="Protein kinase-like (PK-like)"/>
    <property type="match status" value="1"/>
</dbReference>
<feature type="transmembrane region" description="Helical" evidence="27">
    <location>
        <begin position="653"/>
        <end position="674"/>
    </location>
</feature>
<comment type="catalytic activity">
    <reaction evidence="22">
        <text>L-seryl-[protein] + ATP = O-phospho-L-seryl-[protein] + ADP + H(+)</text>
        <dbReference type="Rhea" id="RHEA:17989"/>
        <dbReference type="Rhea" id="RHEA-COMP:9863"/>
        <dbReference type="Rhea" id="RHEA-COMP:11604"/>
        <dbReference type="ChEBI" id="CHEBI:15378"/>
        <dbReference type="ChEBI" id="CHEBI:29999"/>
        <dbReference type="ChEBI" id="CHEBI:30616"/>
        <dbReference type="ChEBI" id="CHEBI:83421"/>
        <dbReference type="ChEBI" id="CHEBI:456216"/>
        <dbReference type="EC" id="2.7.11.1"/>
    </reaction>
</comment>
<dbReference type="Pfam" id="PF12799">
    <property type="entry name" value="LRR_4"/>
    <property type="match status" value="1"/>
</dbReference>
<dbReference type="InterPro" id="IPR025875">
    <property type="entry name" value="Leu-rich_rpt_4"/>
</dbReference>
<dbReference type="InterPro" id="IPR008271">
    <property type="entry name" value="Ser/Thr_kinase_AS"/>
</dbReference>
<dbReference type="InterPro" id="IPR051809">
    <property type="entry name" value="Plant_receptor-like_S/T_kinase"/>
</dbReference>
<comment type="subcellular location">
    <subcellularLocation>
        <location evidence="1">Cell membrane</location>
        <topology evidence="1">Single-pass membrane protein</topology>
    </subcellularLocation>
    <subcellularLocation>
        <location evidence="2">Endoplasmic reticulum membrane</location>
        <topology evidence="2">Single-pass membrane protein</topology>
    </subcellularLocation>
    <subcellularLocation>
        <location evidence="3">Membrane</location>
        <topology evidence="3">Single-pass type I membrane protein</topology>
    </subcellularLocation>
</comment>
<keyword evidence="11 27" id="KW-0812">Transmembrane</keyword>
<keyword evidence="10" id="KW-0808">Transferase</keyword>
<evidence type="ECO:0000256" key="14">
    <source>
        <dbReference type="ARBA" id="ARBA00022741"/>
    </source>
</evidence>
<keyword evidence="16 26" id="KW-0067">ATP-binding</keyword>
<keyword evidence="19 30" id="KW-0675">Receptor</keyword>
<evidence type="ECO:0000256" key="8">
    <source>
        <dbReference type="ARBA" id="ARBA00022553"/>
    </source>
</evidence>
<comment type="similarity">
    <text evidence="4">Belongs to the protein kinase superfamily. Ser/Thr protein kinase family.</text>
</comment>
<keyword evidence="12 28" id="KW-0732">Signal</keyword>
<keyword evidence="14 26" id="KW-0547">Nucleotide-binding</keyword>
<keyword evidence="31" id="KW-1185">Reference proteome</keyword>
<dbReference type="PANTHER" id="PTHR27008">
    <property type="entry name" value="OS04G0122200 PROTEIN"/>
    <property type="match status" value="1"/>
</dbReference>
<dbReference type="InterPro" id="IPR001611">
    <property type="entry name" value="Leu-rich_rpt"/>
</dbReference>
<comment type="caution">
    <text evidence="30">The sequence shown here is derived from an EMBL/GenBank/DDBJ whole genome shotgun (WGS) entry which is preliminary data.</text>
</comment>
<dbReference type="FunFam" id="3.30.200.20:FF:000432">
    <property type="entry name" value="LRR receptor-like serine/threonine-protein kinase EFR"/>
    <property type="match status" value="1"/>
</dbReference>
<gene>
    <name evidence="30" type="ORF">KSP39_PZI024488</name>
</gene>
<keyword evidence="9" id="KW-0433">Leucine-rich repeat</keyword>
<dbReference type="GO" id="GO:0004674">
    <property type="term" value="F:protein serine/threonine kinase activity"/>
    <property type="evidence" value="ECO:0007669"/>
    <property type="project" value="UniProtKB-KW"/>
</dbReference>
<evidence type="ECO:0000256" key="13">
    <source>
        <dbReference type="ARBA" id="ARBA00022737"/>
    </source>
</evidence>
<dbReference type="GO" id="GO:0005886">
    <property type="term" value="C:plasma membrane"/>
    <property type="evidence" value="ECO:0007669"/>
    <property type="project" value="UniProtKB-SubCell"/>
</dbReference>
<keyword evidence="8" id="KW-0597">Phosphoprotein</keyword>
<dbReference type="Pfam" id="PF00560">
    <property type="entry name" value="LRR_1"/>
    <property type="match status" value="6"/>
</dbReference>
<dbReference type="Pfam" id="PF08263">
    <property type="entry name" value="LRRNT_2"/>
    <property type="match status" value="1"/>
</dbReference>
<comment type="catalytic activity">
    <reaction evidence="21">
        <text>L-threonyl-[protein] + ATP = O-phospho-L-threonyl-[protein] + ADP + H(+)</text>
        <dbReference type="Rhea" id="RHEA:46608"/>
        <dbReference type="Rhea" id="RHEA-COMP:11060"/>
        <dbReference type="Rhea" id="RHEA-COMP:11605"/>
        <dbReference type="ChEBI" id="CHEBI:15378"/>
        <dbReference type="ChEBI" id="CHEBI:30013"/>
        <dbReference type="ChEBI" id="CHEBI:30616"/>
        <dbReference type="ChEBI" id="CHEBI:61977"/>
        <dbReference type="ChEBI" id="CHEBI:456216"/>
        <dbReference type="EC" id="2.7.11.1"/>
    </reaction>
</comment>
<evidence type="ECO:0000256" key="20">
    <source>
        <dbReference type="ARBA" id="ARBA00023180"/>
    </source>
</evidence>
<evidence type="ECO:0000256" key="19">
    <source>
        <dbReference type="ARBA" id="ARBA00023170"/>
    </source>
</evidence>
<dbReference type="PROSITE" id="PS00107">
    <property type="entry name" value="PROTEIN_KINASE_ATP"/>
    <property type="match status" value="1"/>
</dbReference>
<evidence type="ECO:0000256" key="25">
    <source>
        <dbReference type="ARBA" id="ARBA00072040"/>
    </source>
</evidence>
<evidence type="ECO:0000256" key="6">
    <source>
        <dbReference type="ARBA" id="ARBA00022475"/>
    </source>
</evidence>
<dbReference type="Proteomes" id="UP001418222">
    <property type="component" value="Unassembled WGS sequence"/>
</dbReference>
<keyword evidence="7" id="KW-0723">Serine/threonine-protein kinase</keyword>
<feature type="domain" description="Protein kinase" evidence="29">
    <location>
        <begin position="711"/>
        <end position="1011"/>
    </location>
</feature>
<dbReference type="PROSITE" id="PS00108">
    <property type="entry name" value="PROTEIN_KINASE_ST"/>
    <property type="match status" value="1"/>
</dbReference>
<comment type="function">
    <text evidence="24">The processed protein kinase Xa21 chain released by protein cleavage after X.oryzae pv. oryzae protein Ax21 detection translocates into the nucleus where it can bind and regulate WRKY62, a transcription factor. Confers resistance to the bacterial pathogen X.oryzae pv. oryzae (Xoo).</text>
</comment>
<evidence type="ECO:0000256" key="12">
    <source>
        <dbReference type="ARBA" id="ARBA00022729"/>
    </source>
</evidence>
<dbReference type="Pfam" id="PF13855">
    <property type="entry name" value="LRR_8"/>
    <property type="match status" value="2"/>
</dbReference>
<dbReference type="PRINTS" id="PR00019">
    <property type="entry name" value="LEURICHRPT"/>
</dbReference>
<evidence type="ECO:0000256" key="28">
    <source>
        <dbReference type="SAM" id="SignalP"/>
    </source>
</evidence>
<protein>
    <recommendedName>
        <fullName evidence="25">Receptor kinase-like protein Xa21</fullName>
        <ecNumber evidence="5">2.7.11.1</ecNumber>
    </recommendedName>
</protein>
<evidence type="ECO:0000256" key="16">
    <source>
        <dbReference type="ARBA" id="ARBA00022840"/>
    </source>
</evidence>
<keyword evidence="6" id="KW-1003">Cell membrane</keyword>
<feature type="binding site" evidence="26">
    <location>
        <position position="740"/>
    </location>
    <ligand>
        <name>ATP</name>
        <dbReference type="ChEBI" id="CHEBI:30616"/>
    </ligand>
</feature>
<evidence type="ECO:0000256" key="2">
    <source>
        <dbReference type="ARBA" id="ARBA00004389"/>
    </source>
</evidence>
<evidence type="ECO:0000256" key="18">
    <source>
        <dbReference type="ARBA" id="ARBA00023136"/>
    </source>
</evidence>
<dbReference type="Gene3D" id="3.30.200.20">
    <property type="entry name" value="Phosphorylase Kinase, domain 1"/>
    <property type="match status" value="1"/>
</dbReference>
<feature type="signal peptide" evidence="28">
    <location>
        <begin position="1"/>
        <end position="20"/>
    </location>
</feature>
<evidence type="ECO:0000256" key="10">
    <source>
        <dbReference type="ARBA" id="ARBA00022679"/>
    </source>
</evidence>
<evidence type="ECO:0000256" key="11">
    <source>
        <dbReference type="ARBA" id="ARBA00022692"/>
    </source>
</evidence>
<evidence type="ECO:0000256" key="5">
    <source>
        <dbReference type="ARBA" id="ARBA00012513"/>
    </source>
</evidence>
<feature type="chain" id="PRO_5042844763" description="Receptor kinase-like protein Xa21" evidence="28">
    <location>
        <begin position="21"/>
        <end position="1022"/>
    </location>
</feature>
<evidence type="ECO:0000259" key="29">
    <source>
        <dbReference type="PROSITE" id="PS50011"/>
    </source>
</evidence>
<evidence type="ECO:0000256" key="24">
    <source>
        <dbReference type="ARBA" id="ARBA00056628"/>
    </source>
</evidence>
<dbReference type="PROSITE" id="PS51450">
    <property type="entry name" value="LRR"/>
    <property type="match status" value="1"/>
</dbReference>
<reference evidence="30 31" key="1">
    <citation type="journal article" date="2022" name="Nat. Plants">
        <title>Genomes of leafy and leafless Platanthera orchids illuminate the evolution of mycoheterotrophy.</title>
        <authorList>
            <person name="Li M.H."/>
            <person name="Liu K.W."/>
            <person name="Li Z."/>
            <person name="Lu H.C."/>
            <person name="Ye Q.L."/>
            <person name="Zhang D."/>
            <person name="Wang J.Y."/>
            <person name="Li Y.F."/>
            <person name="Zhong Z.M."/>
            <person name="Liu X."/>
            <person name="Yu X."/>
            <person name="Liu D.K."/>
            <person name="Tu X.D."/>
            <person name="Liu B."/>
            <person name="Hao Y."/>
            <person name="Liao X.Y."/>
            <person name="Jiang Y.T."/>
            <person name="Sun W.H."/>
            <person name="Chen J."/>
            <person name="Chen Y.Q."/>
            <person name="Ai Y."/>
            <person name="Zhai J.W."/>
            <person name="Wu S.S."/>
            <person name="Zhou Z."/>
            <person name="Hsiao Y.Y."/>
            <person name="Wu W.L."/>
            <person name="Chen Y.Y."/>
            <person name="Lin Y.F."/>
            <person name="Hsu J.L."/>
            <person name="Li C.Y."/>
            <person name="Wang Z.W."/>
            <person name="Zhao X."/>
            <person name="Zhong W.Y."/>
            <person name="Ma X.K."/>
            <person name="Ma L."/>
            <person name="Huang J."/>
            <person name="Chen G.Z."/>
            <person name="Huang M.Z."/>
            <person name="Huang L."/>
            <person name="Peng D.H."/>
            <person name="Luo Y.B."/>
            <person name="Zou S.Q."/>
            <person name="Chen S.P."/>
            <person name="Lan S."/>
            <person name="Tsai W.C."/>
            <person name="Van de Peer Y."/>
            <person name="Liu Z.J."/>
        </authorList>
    </citation>
    <scope>NUCLEOTIDE SEQUENCE [LARGE SCALE GENOMIC DNA]</scope>
    <source>
        <strain evidence="30">Lor287</strain>
    </source>
</reference>
<dbReference type="SUPFAM" id="SSF52047">
    <property type="entry name" value="RNI-like"/>
    <property type="match status" value="1"/>
</dbReference>
<keyword evidence="17 27" id="KW-1133">Transmembrane helix</keyword>
<evidence type="ECO:0000256" key="15">
    <source>
        <dbReference type="ARBA" id="ARBA00022777"/>
    </source>
</evidence>
<evidence type="ECO:0000256" key="1">
    <source>
        <dbReference type="ARBA" id="ARBA00004162"/>
    </source>
</evidence>
<dbReference type="InterPro" id="IPR032675">
    <property type="entry name" value="LRR_dom_sf"/>
</dbReference>
<evidence type="ECO:0000256" key="7">
    <source>
        <dbReference type="ARBA" id="ARBA00022527"/>
    </source>
</evidence>
<evidence type="ECO:0000256" key="3">
    <source>
        <dbReference type="ARBA" id="ARBA00004479"/>
    </source>
</evidence>
<dbReference type="EMBL" id="JBBWWQ010000021">
    <property type="protein sequence ID" value="KAK8914440.1"/>
    <property type="molecule type" value="Genomic_DNA"/>
</dbReference>
<sequence length="1022" mass="110827">MEPFTVISFLLLVSLSPVGAAALRSSSSIGAGTDHESLVFLKNQLSKEGLSSCLSSWNQSKAHFCAWRGVSCGRKHPERVTALNLSSCGLAGPIPPSIANLTFLQSIDLSSNELHGDIPPSFLSRLQRLQSLILSSNSFHGPLPTNLTSRLTVLDLSKNNFSGEIPPAFFFAPNLKYLSINNNDNRGRIPTSIKNLSSLQSLNMMHNRLGGSIPLQIGSLENLRYIRMSANYLSGIIPPAIFFNLSFLREISLSDNLLSGGFPAIFPNSLPTLKVLNLGGNVLSGSLQPLRNVTSLVQLDAPGNKLAGRLPPDLGYLQNLNSLNLENNELESSDAESWKFLDSLTNCSALQVLSLEQNQLGGVLPKSIANLSTQLQFLSIGRNHISGSIPSEIDNLGGLNLLAMEFNNLTGIIPKNIGKLKLLQELSFGGNELTGAIPLSLANLSALSQLDLGDNKLTGLIPSNFGDLQGLNFLNLEHNMLTGSMPEGLFTISALSIYLGLAGNHFAGTLSEEVGELGSLNVLDLSYNKFTGRIPAALGNCKALSNLYMDNNLFNGSIPTSMTNLKSLKVLDLSRNNLSGDIPPLLQNLTLLQHLNLSYNNLVGEVPVVGVFRNASEIALFGNTGLCGGISELRLPACEDIKKKKNSHRKLRVLTAAISALLLLAILVSAAALYKYRKHRERSRKASEPAGIEEPFPKISYAELVKATDEFSPLNLIGRGRYGSVYRGALQEGQSVVAIKVFHIDIPGGFRSFAAECDALRSIRHRNLVKVLTVCSSIDFKGSDFKALVFEFMPKGNLEIWLHQESEGEENMALDLGQRLSIAADVADALEYLHHDCQPSIIHFDMKPSNILLDDDMRAHVGDFGLSRFLPEALSISLQDSDSKSWIKGTIGYVAPEYGGVARPSTSADVYSFGILVLEMLTGRRPTDDMFKDGLELRRHVELALPHTITDIVDLKILANEHGVANRRSGEETPISNCLLSMAEIGLSCSVPTPEDRPGMRDVAAKLHALKAAYLQSKIELD</sequence>
<evidence type="ECO:0000256" key="27">
    <source>
        <dbReference type="SAM" id="Phobius"/>
    </source>
</evidence>
<evidence type="ECO:0000313" key="30">
    <source>
        <dbReference type="EMBL" id="KAK8914440.1"/>
    </source>
</evidence>
<keyword evidence="13" id="KW-0677">Repeat</keyword>
<keyword evidence="18 27" id="KW-0472">Membrane</keyword>
<evidence type="ECO:0000256" key="9">
    <source>
        <dbReference type="ARBA" id="ARBA00022614"/>
    </source>
</evidence>
<dbReference type="Gene3D" id="3.80.10.10">
    <property type="entry name" value="Ribonuclease Inhibitor"/>
    <property type="match status" value="4"/>
</dbReference>
<organism evidence="30 31">
    <name type="scientific">Platanthera zijinensis</name>
    <dbReference type="NCBI Taxonomy" id="2320716"/>
    <lineage>
        <taxon>Eukaryota</taxon>
        <taxon>Viridiplantae</taxon>
        <taxon>Streptophyta</taxon>
        <taxon>Embryophyta</taxon>
        <taxon>Tracheophyta</taxon>
        <taxon>Spermatophyta</taxon>
        <taxon>Magnoliopsida</taxon>
        <taxon>Liliopsida</taxon>
        <taxon>Asparagales</taxon>
        <taxon>Orchidaceae</taxon>
        <taxon>Orchidoideae</taxon>
        <taxon>Orchideae</taxon>
        <taxon>Orchidinae</taxon>
        <taxon>Platanthera</taxon>
    </lineage>
</organism>
<dbReference type="InterPro" id="IPR017441">
    <property type="entry name" value="Protein_kinase_ATP_BS"/>
</dbReference>
<dbReference type="PROSITE" id="PS50011">
    <property type="entry name" value="PROTEIN_KINASE_DOM"/>
    <property type="match status" value="1"/>
</dbReference>
<evidence type="ECO:0000256" key="26">
    <source>
        <dbReference type="PROSITE-ProRule" id="PRU10141"/>
    </source>
</evidence>
<evidence type="ECO:0000256" key="4">
    <source>
        <dbReference type="ARBA" id="ARBA00008684"/>
    </source>
</evidence>